<name>E0S9K1_ENCIT</name>
<evidence type="ECO:0000313" key="2">
    <source>
        <dbReference type="Proteomes" id="UP000002313"/>
    </source>
</evidence>
<dbReference type="RefSeq" id="XP_003073746.2">
    <property type="nucleotide sequence ID" value="XM_003073700.2"/>
</dbReference>
<accession>E0S9K1</accession>
<dbReference type="VEuPathDB" id="MicrosporidiaDB:Eint_100600"/>
<dbReference type="Proteomes" id="UP000002313">
    <property type="component" value="Chromosome X"/>
</dbReference>
<dbReference type="AlphaFoldDB" id="E0S9K1"/>
<sequence>MDIHMLRKERENCINERDRLISEMDSFIVGSMGEIREALTIPETTVWEISQEDLLLFVSWRISKLISLTRDKKIEILSKLVWEKVNYKDLENILVAEYCYKKVLANDFSESSAWDTDVYIDIGNGDVDIKSDSVERITTGSDGVFYRSLNGLFSKRFHVRVSKELMRSYALNIKVEMGLEIFKSLYEKDEEDLKRLSSYKHYKEKGLPTLVMSGEMTSNLMEDIRARVSQEVTGIIAAEMPDRKKALLITYLLVMFGGIGSDLDLSYFNGKKELYMLEWTKSKENIFIKIQLES</sequence>
<reference evidence="1 2" key="2">
    <citation type="journal article" date="2012" name="Proc. Natl. Acad. Sci. U.S.A.">
        <title>Gain and loss of multiple functionally related, horizontally transferred genes in the reduced genomes of two microsporidian parasites.</title>
        <authorList>
            <person name="Pombert J.-F."/>
            <person name="Selman M."/>
            <person name="Burki F."/>
            <person name="Bardell F.T."/>
            <person name="Farinelli L."/>
            <person name="Solter L.F."/>
            <person name="Whitman D.W."/>
            <person name="Weiss L.M."/>
            <person name="Corradi N."/>
            <person name="Keeling P.J."/>
        </authorList>
    </citation>
    <scope>NUCLEOTIDE SEQUENCE [LARGE SCALE GENOMIC DNA]</scope>
    <source>
        <strain evidence="1 2">ATCC 50506</strain>
    </source>
</reference>
<dbReference type="EMBL" id="CP001951">
    <property type="protein sequence ID" value="ADM12386.2"/>
    <property type="molecule type" value="Genomic_DNA"/>
</dbReference>
<gene>
    <name evidence="1" type="ORF">Eint_100600</name>
</gene>
<dbReference type="HOGENOM" id="CLU_946746_0_0_1"/>
<evidence type="ECO:0000313" key="1">
    <source>
        <dbReference type="EMBL" id="ADM12386.2"/>
    </source>
</evidence>
<protein>
    <submittedName>
        <fullName evidence="1">Uncharacterized protein</fullName>
    </submittedName>
</protein>
<reference evidence="1 2" key="1">
    <citation type="journal article" date="2010" name="Nat. Commun.">
        <title>The complete sequence of the smallest known nuclear genome from the microsporidian Encephalitozoon intestinalis.</title>
        <authorList>
            <person name="Corradi N."/>
            <person name="Pombert J.-F."/>
            <person name="Farinelli L."/>
            <person name="Didier E.S."/>
            <person name="Keeling P.J."/>
        </authorList>
    </citation>
    <scope>NUCLEOTIDE SEQUENCE [LARGE SCALE GENOMIC DNA]</scope>
    <source>
        <strain evidence="1 2">ATCC 50506</strain>
    </source>
</reference>
<dbReference type="GeneID" id="9699451"/>
<proteinExistence type="predicted"/>
<dbReference type="KEGG" id="ein:Eint_100600"/>
<keyword evidence="2" id="KW-1185">Reference proteome</keyword>
<organism evidence="1 2">
    <name type="scientific">Encephalitozoon intestinalis (strain ATCC 50506)</name>
    <name type="common">Microsporidian parasite</name>
    <name type="synonym">Septata intestinalis</name>
    <dbReference type="NCBI Taxonomy" id="876142"/>
    <lineage>
        <taxon>Eukaryota</taxon>
        <taxon>Fungi</taxon>
        <taxon>Fungi incertae sedis</taxon>
        <taxon>Microsporidia</taxon>
        <taxon>Unikaryonidae</taxon>
        <taxon>Encephalitozoon</taxon>
    </lineage>
</organism>
<dbReference type="OrthoDB" id="2190976at2759"/>